<organism evidence="2 3">
    <name type="scientific">Caerostris darwini</name>
    <dbReference type="NCBI Taxonomy" id="1538125"/>
    <lineage>
        <taxon>Eukaryota</taxon>
        <taxon>Metazoa</taxon>
        <taxon>Ecdysozoa</taxon>
        <taxon>Arthropoda</taxon>
        <taxon>Chelicerata</taxon>
        <taxon>Arachnida</taxon>
        <taxon>Araneae</taxon>
        <taxon>Araneomorphae</taxon>
        <taxon>Entelegynae</taxon>
        <taxon>Araneoidea</taxon>
        <taxon>Araneidae</taxon>
        <taxon>Caerostris</taxon>
    </lineage>
</organism>
<sequence length="110" mass="12735">MYLKGHWKLDVFVHSLYYTTIAATSLLTVIISADQAQSNIKFAKKILREFDEQVPIQRSVIELREDIWCWQDSTHTHLTAWGMFKIQRDLLMSISALAISYGVLIVQYTA</sequence>
<evidence type="ECO:0000313" key="3">
    <source>
        <dbReference type="Proteomes" id="UP001054837"/>
    </source>
</evidence>
<comment type="caution">
    <text evidence="2">The sequence shown here is derived from an EMBL/GenBank/DDBJ whole genome shotgun (WGS) entry which is preliminary data.</text>
</comment>
<keyword evidence="1" id="KW-1133">Transmembrane helix</keyword>
<keyword evidence="3" id="KW-1185">Reference proteome</keyword>
<keyword evidence="1" id="KW-0812">Transmembrane</keyword>
<dbReference type="EMBL" id="BPLQ01006015">
    <property type="protein sequence ID" value="GIY19128.1"/>
    <property type="molecule type" value="Genomic_DNA"/>
</dbReference>
<protein>
    <recommendedName>
        <fullName evidence="4">Gustatory receptor</fullName>
    </recommendedName>
</protein>
<reference evidence="2 3" key="1">
    <citation type="submission" date="2021-06" db="EMBL/GenBank/DDBJ databases">
        <title>Caerostris darwini draft genome.</title>
        <authorList>
            <person name="Kono N."/>
            <person name="Arakawa K."/>
        </authorList>
    </citation>
    <scope>NUCLEOTIDE SEQUENCE [LARGE SCALE GENOMIC DNA]</scope>
</reference>
<accession>A0AAV4RGK8</accession>
<gene>
    <name evidence="2" type="primary">AVEN_29120_1</name>
    <name evidence="2" type="ORF">CDAR_455121</name>
</gene>
<feature type="transmembrane region" description="Helical" evidence="1">
    <location>
        <begin position="12"/>
        <end position="33"/>
    </location>
</feature>
<proteinExistence type="predicted"/>
<evidence type="ECO:0008006" key="4">
    <source>
        <dbReference type="Google" id="ProtNLM"/>
    </source>
</evidence>
<name>A0AAV4RGK8_9ARAC</name>
<dbReference type="Proteomes" id="UP001054837">
    <property type="component" value="Unassembled WGS sequence"/>
</dbReference>
<evidence type="ECO:0000313" key="2">
    <source>
        <dbReference type="EMBL" id="GIY19128.1"/>
    </source>
</evidence>
<dbReference type="AlphaFoldDB" id="A0AAV4RGK8"/>
<evidence type="ECO:0000256" key="1">
    <source>
        <dbReference type="SAM" id="Phobius"/>
    </source>
</evidence>
<feature type="transmembrane region" description="Helical" evidence="1">
    <location>
        <begin position="90"/>
        <end position="109"/>
    </location>
</feature>
<keyword evidence="1" id="KW-0472">Membrane</keyword>